<evidence type="ECO:0000256" key="8">
    <source>
        <dbReference type="SAM" id="SignalP"/>
    </source>
</evidence>
<proteinExistence type="inferred from homology"/>
<dbReference type="InterPro" id="IPR049142">
    <property type="entry name" value="MS_channel_1st"/>
</dbReference>
<dbReference type="InterPro" id="IPR010920">
    <property type="entry name" value="LSM_dom_sf"/>
</dbReference>
<evidence type="ECO:0000259" key="9">
    <source>
        <dbReference type="Pfam" id="PF00924"/>
    </source>
</evidence>
<dbReference type="EMBL" id="JAASQI010000005">
    <property type="protein sequence ID" value="NIJ58693.1"/>
    <property type="molecule type" value="Genomic_DNA"/>
</dbReference>
<evidence type="ECO:0000256" key="4">
    <source>
        <dbReference type="ARBA" id="ARBA00022692"/>
    </source>
</evidence>
<dbReference type="InterPro" id="IPR023408">
    <property type="entry name" value="MscS_beta-dom_sf"/>
</dbReference>
<feature type="transmembrane region" description="Helical" evidence="7">
    <location>
        <begin position="518"/>
        <end position="537"/>
    </location>
</feature>
<evidence type="ECO:0000256" key="5">
    <source>
        <dbReference type="ARBA" id="ARBA00022989"/>
    </source>
</evidence>
<feature type="domain" description="Mechanosensitive ion channel MscS C-terminal" evidence="10">
    <location>
        <begin position="634"/>
        <end position="721"/>
    </location>
</feature>
<feature type="transmembrane region" description="Helical" evidence="7">
    <location>
        <begin position="310"/>
        <end position="330"/>
    </location>
</feature>
<evidence type="ECO:0000256" key="1">
    <source>
        <dbReference type="ARBA" id="ARBA00004651"/>
    </source>
</evidence>
<protein>
    <submittedName>
        <fullName evidence="12">Small-conductance mechanosensitive channel</fullName>
    </submittedName>
</protein>
<dbReference type="InterPro" id="IPR049278">
    <property type="entry name" value="MS_channel_C"/>
</dbReference>
<dbReference type="Pfam" id="PF21082">
    <property type="entry name" value="MS_channel_3rd"/>
    <property type="match status" value="1"/>
</dbReference>
<feature type="transmembrane region" description="Helical" evidence="7">
    <location>
        <begin position="342"/>
        <end position="362"/>
    </location>
</feature>
<evidence type="ECO:0000256" key="2">
    <source>
        <dbReference type="ARBA" id="ARBA00008017"/>
    </source>
</evidence>
<dbReference type="InterPro" id="IPR011066">
    <property type="entry name" value="MscS_channel_C_sf"/>
</dbReference>
<keyword evidence="8" id="KW-0732">Signal</keyword>
<evidence type="ECO:0000256" key="3">
    <source>
        <dbReference type="ARBA" id="ARBA00022475"/>
    </source>
</evidence>
<organism evidence="12 13">
    <name type="scientific">Pseudochelatococcus lubricantis</name>
    <dbReference type="NCBI Taxonomy" id="1538102"/>
    <lineage>
        <taxon>Bacteria</taxon>
        <taxon>Pseudomonadati</taxon>
        <taxon>Pseudomonadota</taxon>
        <taxon>Alphaproteobacteria</taxon>
        <taxon>Hyphomicrobiales</taxon>
        <taxon>Chelatococcaceae</taxon>
        <taxon>Pseudochelatococcus</taxon>
    </lineage>
</organism>
<evidence type="ECO:0000313" key="12">
    <source>
        <dbReference type="EMBL" id="NIJ58693.1"/>
    </source>
</evidence>
<feature type="domain" description="Mechanosensitive ion channel transmembrane helices 2/3" evidence="11">
    <location>
        <begin position="521"/>
        <end position="562"/>
    </location>
</feature>
<dbReference type="Pfam" id="PF00924">
    <property type="entry name" value="MS_channel_2nd"/>
    <property type="match status" value="1"/>
</dbReference>
<keyword evidence="5 7" id="KW-1133">Transmembrane helix</keyword>
<evidence type="ECO:0000259" key="11">
    <source>
        <dbReference type="Pfam" id="PF21088"/>
    </source>
</evidence>
<dbReference type="Gene3D" id="1.10.287.1260">
    <property type="match status" value="1"/>
</dbReference>
<dbReference type="Proteomes" id="UP001429580">
    <property type="component" value="Unassembled WGS sequence"/>
</dbReference>
<evidence type="ECO:0000259" key="10">
    <source>
        <dbReference type="Pfam" id="PF21082"/>
    </source>
</evidence>
<feature type="transmembrane region" description="Helical" evidence="7">
    <location>
        <begin position="452"/>
        <end position="470"/>
    </location>
</feature>
<keyword evidence="4 7" id="KW-0812">Transmembrane</keyword>
<dbReference type="SUPFAM" id="SSF50182">
    <property type="entry name" value="Sm-like ribonucleoproteins"/>
    <property type="match status" value="1"/>
</dbReference>
<dbReference type="InterPro" id="IPR006685">
    <property type="entry name" value="MscS_channel_2nd"/>
</dbReference>
<feature type="transmembrane region" description="Helical" evidence="7">
    <location>
        <begin position="418"/>
        <end position="440"/>
    </location>
</feature>
<dbReference type="PANTHER" id="PTHR30460">
    <property type="entry name" value="MODERATE CONDUCTANCE MECHANOSENSITIVE CHANNEL YBIO"/>
    <property type="match status" value="1"/>
</dbReference>
<evidence type="ECO:0000256" key="6">
    <source>
        <dbReference type="ARBA" id="ARBA00023136"/>
    </source>
</evidence>
<feature type="domain" description="Mechanosensitive ion channel MscS" evidence="9">
    <location>
        <begin position="563"/>
        <end position="628"/>
    </location>
</feature>
<comment type="subcellular location">
    <subcellularLocation>
        <location evidence="1">Cell membrane</location>
        <topology evidence="1">Multi-pass membrane protein</topology>
    </subcellularLocation>
</comment>
<dbReference type="SUPFAM" id="SSF82861">
    <property type="entry name" value="Mechanosensitive channel protein MscS (YggB), transmembrane region"/>
    <property type="match status" value="1"/>
</dbReference>
<feature type="transmembrane region" description="Helical" evidence="7">
    <location>
        <begin position="368"/>
        <end position="386"/>
    </location>
</feature>
<dbReference type="InterPro" id="IPR045276">
    <property type="entry name" value="YbiO_bact"/>
</dbReference>
<comment type="similarity">
    <text evidence="2">Belongs to the MscS (TC 1.A.23) family.</text>
</comment>
<feature type="chain" id="PRO_5046993592" evidence="8">
    <location>
        <begin position="30"/>
        <end position="759"/>
    </location>
</feature>
<sequence>MVEAVSAGVARIAGLLLLLLLMFCGHAVAQGGTPPAAPAHEAAGQPVQVRALLDLLADPAVQDWLRQARETAAPAAPAAVAEPRQNPPASISTSASLAERIARSRAHVREIVAALPHLPARMAEAGDRLAEAVHGSDTEHGGELALLAFALGAAGAFATRRLGSNATRAWQQAHPDPLIRLGRLGLRLLIAALPALAFTAGVLIALMLFEWPPVLKTVVIAYALAVVAILLAYHVLRVLLINPAPQPQPAAEAGSGEEAALAAPAMAGPVNGELAKAVFWHRRLVLFIGWFVLAAATIETLDVLEVPRVSVQACAYLLGLVQLAIGLEAVWRRPAGEVRKQLGKRTVNILLTVLGVVLWWLSAVRFSGLFWLLTFAVVLPVTIKAIDWRVKRLLRPAGGVQAGYAGVLEVCLNRGARLVLVVGAVYWMSQVWHIDLIALTDQTTPLKRLMRGILNAVITLFLADFLWQLIKAAIDARLAQAGPPGAHGEDALVAAGETGIGHGDDPVRQARLRTLLPIFRNILLVVIAVIAILMALSGLGIEIGPLIAGAGVVGVAVGFGSQTLVKDVISGIFYLLDDAFRVGEYIQSGSYKGTVESFSLRSVKLRHHRGPVYTVPFGQLGAVQNMSRDWVMDKFTINVAYDTDLEKARKIIKNIGQQLAEDPEHAANILQPLKMQGVEQFGEYGIQIKCKIMTRPGEQFMIRRMALRQIKQAFDEAGIRFALPQVHVAGNGPAGNGDAATAAAGQIRDSLAAAREREA</sequence>
<dbReference type="SUPFAM" id="SSF82689">
    <property type="entry name" value="Mechanosensitive channel protein MscS (YggB), C-terminal domain"/>
    <property type="match status" value="1"/>
</dbReference>
<evidence type="ECO:0000256" key="7">
    <source>
        <dbReference type="SAM" id="Phobius"/>
    </source>
</evidence>
<dbReference type="Gene3D" id="2.30.30.60">
    <property type="match status" value="1"/>
</dbReference>
<feature type="transmembrane region" description="Helical" evidence="7">
    <location>
        <begin position="543"/>
        <end position="565"/>
    </location>
</feature>
<dbReference type="RefSeq" id="WP_166953307.1">
    <property type="nucleotide sequence ID" value="NZ_JAASQI010000005.1"/>
</dbReference>
<dbReference type="Gene3D" id="3.30.70.100">
    <property type="match status" value="1"/>
</dbReference>
<dbReference type="InterPro" id="IPR011014">
    <property type="entry name" value="MscS_channel_TM-2"/>
</dbReference>
<feature type="transmembrane region" description="Helical" evidence="7">
    <location>
        <begin position="284"/>
        <end position="304"/>
    </location>
</feature>
<feature type="transmembrane region" description="Helical" evidence="7">
    <location>
        <begin position="144"/>
        <end position="163"/>
    </location>
</feature>
<comment type="caution">
    <text evidence="12">The sequence shown here is derived from an EMBL/GenBank/DDBJ whole genome shotgun (WGS) entry which is preliminary data.</text>
</comment>
<feature type="transmembrane region" description="Helical" evidence="7">
    <location>
        <begin position="214"/>
        <end position="236"/>
    </location>
</feature>
<keyword evidence="6 7" id="KW-0472">Membrane</keyword>
<accession>A0ABX0V268</accession>
<name>A0ABX0V268_9HYPH</name>
<feature type="transmembrane region" description="Helical" evidence="7">
    <location>
        <begin position="184"/>
        <end position="208"/>
    </location>
</feature>
<evidence type="ECO:0000313" key="13">
    <source>
        <dbReference type="Proteomes" id="UP001429580"/>
    </source>
</evidence>
<keyword evidence="3" id="KW-1003">Cell membrane</keyword>
<dbReference type="Pfam" id="PF21088">
    <property type="entry name" value="MS_channel_1st"/>
    <property type="match status" value="1"/>
</dbReference>
<feature type="signal peptide" evidence="8">
    <location>
        <begin position="1"/>
        <end position="29"/>
    </location>
</feature>
<reference evidence="12 13" key="1">
    <citation type="submission" date="2020-03" db="EMBL/GenBank/DDBJ databases">
        <title>Genomic Encyclopedia of Type Strains, Phase IV (KMG-IV): sequencing the most valuable type-strain genomes for metagenomic binning, comparative biology and taxonomic classification.</title>
        <authorList>
            <person name="Goeker M."/>
        </authorList>
    </citation>
    <scope>NUCLEOTIDE SEQUENCE [LARGE SCALE GENOMIC DNA]</scope>
    <source>
        <strain evidence="12 13">DSM 103870</strain>
    </source>
</reference>
<dbReference type="PANTHER" id="PTHR30460:SF0">
    <property type="entry name" value="MODERATE CONDUCTANCE MECHANOSENSITIVE CHANNEL YBIO"/>
    <property type="match status" value="1"/>
</dbReference>
<keyword evidence="13" id="KW-1185">Reference proteome</keyword>
<gene>
    <name evidence="12" type="ORF">FHS82_002541</name>
</gene>